<dbReference type="InterPro" id="IPR058600">
    <property type="entry name" value="YhjD-like"/>
</dbReference>
<keyword evidence="2" id="KW-1185">Reference proteome</keyword>
<dbReference type="EMBL" id="CP137624">
    <property type="protein sequence ID" value="WPK11770.1"/>
    <property type="molecule type" value="Genomic_DNA"/>
</dbReference>
<dbReference type="Proteomes" id="UP001322664">
    <property type="component" value="Chromosome"/>
</dbReference>
<accession>A0ABZ0RWC1</accession>
<dbReference type="RefSeq" id="WP_319836696.1">
    <property type="nucleotide sequence ID" value="NZ_CP137624.1"/>
</dbReference>
<reference evidence="1 2" key="1">
    <citation type="submission" date="2023-09" db="EMBL/GenBank/DDBJ databases">
        <authorList>
            <person name="Page C.A."/>
            <person name="Perez-Diaz I.M."/>
        </authorList>
    </citation>
    <scope>NUCLEOTIDE SEQUENCE [LARGE SCALE GENOMIC DNA]</scope>
    <source>
        <strain evidence="1 2">Ll15</strain>
    </source>
</reference>
<proteinExistence type="predicted"/>
<evidence type="ECO:0000313" key="1">
    <source>
        <dbReference type="EMBL" id="WPK11770.1"/>
    </source>
</evidence>
<name>A0ABZ0RWC1_9BACI</name>
<evidence type="ECO:0000313" key="2">
    <source>
        <dbReference type="Proteomes" id="UP001322664"/>
    </source>
</evidence>
<dbReference type="Pfam" id="PF26325">
    <property type="entry name" value="YhjD"/>
    <property type="match status" value="1"/>
</dbReference>
<organism evidence="1 2">
    <name type="scientific">Lysinibacillus louembei</name>
    <dbReference type="NCBI Taxonomy" id="1470088"/>
    <lineage>
        <taxon>Bacteria</taxon>
        <taxon>Bacillati</taxon>
        <taxon>Bacillota</taxon>
        <taxon>Bacilli</taxon>
        <taxon>Bacillales</taxon>
        <taxon>Bacillaceae</taxon>
        <taxon>Lysinibacillus</taxon>
    </lineage>
</organism>
<gene>
    <name evidence="1" type="ORF">R6U77_18050</name>
</gene>
<protein>
    <submittedName>
        <fullName evidence="1">Aconitate hydratase</fullName>
    </submittedName>
</protein>
<sequence>MIHYSERPLVHEFLLFEFAIRALEQDFSLLSSFKMHKLYAHMLEPLVKSLREEHARCKKLLANKGIRLEQFIKVDAYFCDIRFATMGEDVMIRYANQALKMAVEELLLKKLKNESLFP</sequence>